<accession>A0A9D4T7V6</accession>
<dbReference type="AlphaFoldDB" id="A0A9D4T7V6"/>
<proteinExistence type="predicted"/>
<dbReference type="EMBL" id="JABSTV010001246">
    <property type="protein sequence ID" value="KAH7976465.1"/>
    <property type="molecule type" value="Genomic_DNA"/>
</dbReference>
<organism evidence="1 2">
    <name type="scientific">Rhipicephalus sanguineus</name>
    <name type="common">Brown dog tick</name>
    <name type="synonym">Ixodes sanguineus</name>
    <dbReference type="NCBI Taxonomy" id="34632"/>
    <lineage>
        <taxon>Eukaryota</taxon>
        <taxon>Metazoa</taxon>
        <taxon>Ecdysozoa</taxon>
        <taxon>Arthropoda</taxon>
        <taxon>Chelicerata</taxon>
        <taxon>Arachnida</taxon>
        <taxon>Acari</taxon>
        <taxon>Parasitiformes</taxon>
        <taxon>Ixodida</taxon>
        <taxon>Ixodoidea</taxon>
        <taxon>Ixodidae</taxon>
        <taxon>Rhipicephalinae</taxon>
        <taxon>Rhipicephalus</taxon>
        <taxon>Rhipicephalus</taxon>
    </lineage>
</organism>
<evidence type="ECO:0000313" key="2">
    <source>
        <dbReference type="Proteomes" id="UP000821837"/>
    </source>
</evidence>
<protein>
    <submittedName>
        <fullName evidence="1">Uncharacterized protein</fullName>
    </submittedName>
</protein>
<gene>
    <name evidence="1" type="ORF">HPB52_014396</name>
</gene>
<name>A0A9D4T7V6_RHISA</name>
<dbReference type="Proteomes" id="UP000821837">
    <property type="component" value="Chromosome 10"/>
</dbReference>
<comment type="caution">
    <text evidence="1">The sequence shown here is derived from an EMBL/GenBank/DDBJ whole genome shotgun (WGS) entry which is preliminary data.</text>
</comment>
<keyword evidence="2" id="KW-1185">Reference proteome</keyword>
<sequence length="106" mass="11952">MEALEGSVADCLLPCTASEKETCQIVTKLVTLKKVLLGSPFEIQEEPETYNQLSITNLTLITPPLQDMDSRHIQEYSELLEWLLTTHRCIGVIVFEEPTTKGPVYQ</sequence>
<reference evidence="1" key="2">
    <citation type="submission" date="2021-09" db="EMBL/GenBank/DDBJ databases">
        <authorList>
            <person name="Jia N."/>
            <person name="Wang J."/>
            <person name="Shi W."/>
            <person name="Du L."/>
            <person name="Sun Y."/>
            <person name="Zhan W."/>
            <person name="Jiang J."/>
            <person name="Wang Q."/>
            <person name="Zhang B."/>
            <person name="Ji P."/>
            <person name="Sakyi L.B."/>
            <person name="Cui X."/>
            <person name="Yuan T."/>
            <person name="Jiang B."/>
            <person name="Yang W."/>
            <person name="Lam T.T.-Y."/>
            <person name="Chang Q."/>
            <person name="Ding S."/>
            <person name="Wang X."/>
            <person name="Zhu J."/>
            <person name="Ruan X."/>
            <person name="Zhao L."/>
            <person name="Wei J."/>
            <person name="Que T."/>
            <person name="Du C."/>
            <person name="Cheng J."/>
            <person name="Dai P."/>
            <person name="Han X."/>
            <person name="Huang E."/>
            <person name="Gao Y."/>
            <person name="Liu J."/>
            <person name="Shao H."/>
            <person name="Ye R."/>
            <person name="Li L."/>
            <person name="Wei W."/>
            <person name="Wang X."/>
            <person name="Wang C."/>
            <person name="Huo Q."/>
            <person name="Li W."/>
            <person name="Guo W."/>
            <person name="Chen H."/>
            <person name="Chen S."/>
            <person name="Zhou L."/>
            <person name="Zhou L."/>
            <person name="Ni X."/>
            <person name="Tian J."/>
            <person name="Zhou Y."/>
            <person name="Sheng Y."/>
            <person name="Liu T."/>
            <person name="Pan Y."/>
            <person name="Xia L."/>
            <person name="Li J."/>
            <person name="Zhao F."/>
            <person name="Cao W."/>
        </authorList>
    </citation>
    <scope>NUCLEOTIDE SEQUENCE</scope>
    <source>
        <strain evidence="1">Rsan-2018</strain>
        <tissue evidence="1">Larvae</tissue>
    </source>
</reference>
<evidence type="ECO:0000313" key="1">
    <source>
        <dbReference type="EMBL" id="KAH7976465.1"/>
    </source>
</evidence>
<reference evidence="1" key="1">
    <citation type="journal article" date="2020" name="Cell">
        <title>Large-Scale Comparative Analyses of Tick Genomes Elucidate Their Genetic Diversity and Vector Capacities.</title>
        <authorList>
            <consortium name="Tick Genome and Microbiome Consortium (TIGMIC)"/>
            <person name="Jia N."/>
            <person name="Wang J."/>
            <person name="Shi W."/>
            <person name="Du L."/>
            <person name="Sun Y."/>
            <person name="Zhan W."/>
            <person name="Jiang J.F."/>
            <person name="Wang Q."/>
            <person name="Zhang B."/>
            <person name="Ji P."/>
            <person name="Bell-Sakyi L."/>
            <person name="Cui X.M."/>
            <person name="Yuan T.T."/>
            <person name="Jiang B.G."/>
            <person name="Yang W.F."/>
            <person name="Lam T.T."/>
            <person name="Chang Q.C."/>
            <person name="Ding S.J."/>
            <person name="Wang X.J."/>
            <person name="Zhu J.G."/>
            <person name="Ruan X.D."/>
            <person name="Zhao L."/>
            <person name="Wei J.T."/>
            <person name="Ye R.Z."/>
            <person name="Que T.C."/>
            <person name="Du C.H."/>
            <person name="Zhou Y.H."/>
            <person name="Cheng J.X."/>
            <person name="Dai P.F."/>
            <person name="Guo W.B."/>
            <person name="Han X.H."/>
            <person name="Huang E.J."/>
            <person name="Li L.F."/>
            <person name="Wei W."/>
            <person name="Gao Y.C."/>
            <person name="Liu J.Z."/>
            <person name="Shao H.Z."/>
            <person name="Wang X."/>
            <person name="Wang C.C."/>
            <person name="Yang T.C."/>
            <person name="Huo Q.B."/>
            <person name="Li W."/>
            <person name="Chen H.Y."/>
            <person name="Chen S.E."/>
            <person name="Zhou L.G."/>
            <person name="Ni X.B."/>
            <person name="Tian J.H."/>
            <person name="Sheng Y."/>
            <person name="Liu T."/>
            <person name="Pan Y.S."/>
            <person name="Xia L.Y."/>
            <person name="Li J."/>
            <person name="Zhao F."/>
            <person name="Cao W.C."/>
        </authorList>
    </citation>
    <scope>NUCLEOTIDE SEQUENCE</scope>
    <source>
        <strain evidence="1">Rsan-2018</strain>
    </source>
</reference>